<dbReference type="PANTHER" id="PTHR43289">
    <property type="entry name" value="MITOGEN-ACTIVATED PROTEIN KINASE KINASE KINASE 20-RELATED"/>
    <property type="match status" value="1"/>
</dbReference>
<dbReference type="PANTHER" id="PTHR43289:SF6">
    <property type="entry name" value="SERINE_THREONINE-PROTEIN KINASE NEKL-3"/>
    <property type="match status" value="1"/>
</dbReference>
<dbReference type="Gene3D" id="3.30.200.20">
    <property type="entry name" value="Phosphorylase Kinase, domain 1"/>
    <property type="match status" value="1"/>
</dbReference>
<dbReference type="Gene3D" id="1.25.40.10">
    <property type="entry name" value="Tetratricopeptide repeat domain"/>
    <property type="match status" value="1"/>
</dbReference>
<dbReference type="GO" id="GO:0005524">
    <property type="term" value="F:ATP binding"/>
    <property type="evidence" value="ECO:0007669"/>
    <property type="project" value="UniProtKB-UniRule"/>
</dbReference>
<evidence type="ECO:0000256" key="6">
    <source>
        <dbReference type="ARBA" id="ARBA00022840"/>
    </source>
</evidence>
<evidence type="ECO:0000256" key="8">
    <source>
        <dbReference type="SAM" id="Phobius"/>
    </source>
</evidence>
<name>A0A4Y6PZW9_PERCE</name>
<proteinExistence type="predicted"/>
<evidence type="ECO:0000256" key="5">
    <source>
        <dbReference type="ARBA" id="ARBA00022777"/>
    </source>
</evidence>
<dbReference type="SMART" id="SM00220">
    <property type="entry name" value="S_TKc"/>
    <property type="match status" value="1"/>
</dbReference>
<feature type="transmembrane region" description="Helical" evidence="8">
    <location>
        <begin position="357"/>
        <end position="381"/>
    </location>
</feature>
<keyword evidence="4 7" id="KW-0547">Nucleotide-binding</keyword>
<gene>
    <name evidence="10" type="ORF">FIV42_24630</name>
</gene>
<dbReference type="RefSeq" id="WP_141200267.1">
    <property type="nucleotide sequence ID" value="NZ_CP041186.1"/>
</dbReference>
<evidence type="ECO:0000259" key="9">
    <source>
        <dbReference type="PROSITE" id="PS50011"/>
    </source>
</evidence>
<protein>
    <recommendedName>
        <fullName evidence="1">non-specific serine/threonine protein kinase</fullName>
        <ecNumber evidence="1">2.7.11.1</ecNumber>
    </recommendedName>
</protein>
<evidence type="ECO:0000256" key="1">
    <source>
        <dbReference type="ARBA" id="ARBA00012513"/>
    </source>
</evidence>
<keyword evidence="8" id="KW-0812">Transmembrane</keyword>
<dbReference type="PROSITE" id="PS00107">
    <property type="entry name" value="PROTEIN_KINASE_ATP"/>
    <property type="match status" value="1"/>
</dbReference>
<dbReference type="PROSITE" id="PS50011">
    <property type="entry name" value="PROTEIN_KINASE_DOM"/>
    <property type="match status" value="1"/>
</dbReference>
<evidence type="ECO:0000256" key="2">
    <source>
        <dbReference type="ARBA" id="ARBA00022527"/>
    </source>
</evidence>
<evidence type="ECO:0000256" key="4">
    <source>
        <dbReference type="ARBA" id="ARBA00022741"/>
    </source>
</evidence>
<reference evidence="10 11" key="1">
    <citation type="submission" date="2019-06" db="EMBL/GenBank/DDBJ databases">
        <title>Persicimonas caeni gen. nov., sp. nov., a predatory bacterium isolated from solar saltern.</title>
        <authorList>
            <person name="Wang S."/>
        </authorList>
    </citation>
    <scope>NUCLEOTIDE SEQUENCE [LARGE SCALE GENOMIC DNA]</scope>
    <source>
        <strain evidence="10 11">YN101</strain>
    </source>
</reference>
<dbReference type="OrthoDB" id="9801841at2"/>
<feature type="binding site" evidence="7">
    <location>
        <position position="62"/>
    </location>
    <ligand>
        <name>ATP</name>
        <dbReference type="ChEBI" id="CHEBI:30616"/>
    </ligand>
</feature>
<sequence length="620" mass="68270">MTDEQPTVEAGAVPSELAAPSDTLTGELLSGRYLVQDCLGEGAMGAVYRAEHTLMKKTVAVKVLRPQITQRQELVERFQREAQAAANIDHPNICSASDFGRMDDGTFFLVIEYLEGRTLEDELAEHGRLAPDRATHIAAQIASALARAHKLDVVHRDLKPENIMLVEREGDADFVKILDFGVAKVRLTEEHEEAQLTKAGTVWGTPRYMSPEQAAGGEVDGRSDLYSLGVILYEMLAGRPPFDDDSPARVMAMHLTEQPEPLAKVAGDADIPVHLANLVERLLSKSPPKRPPSAQALHDELLEEPPAPNLVPSTTAAASRSLDSITKAVPRAGELAYPHIERAWRWLRQQSAATQGITLALTAAVLLALFALPIVVIATGLSGPQTEEEREAVERDLTSERSDFLKSAGLVPVLEDIKEGRTTAALEALEKVDKEFAQSPHVDYLRGRVNGERGRWQASVDHYAKALDKEPLYANDAVLVEHVLERFSDRSDHRAEHARKLVEDHLDTAHVTRKLAELATYAGRSAVRDRARDVLENTGRLDDLDEWRQLGIELRHNNECKQRKEAIAAIVDEGDPAAVEVLEHFADKGRTGCGLLNLEDCYGCIRDDLKKGIEALDAQK</sequence>
<dbReference type="EC" id="2.7.11.1" evidence="1"/>
<dbReference type="EMBL" id="CP041186">
    <property type="protein sequence ID" value="QDG53813.1"/>
    <property type="molecule type" value="Genomic_DNA"/>
</dbReference>
<dbReference type="InterPro" id="IPR011009">
    <property type="entry name" value="Kinase-like_dom_sf"/>
</dbReference>
<feature type="domain" description="Protein kinase" evidence="9">
    <location>
        <begin position="33"/>
        <end position="302"/>
    </location>
</feature>
<evidence type="ECO:0000256" key="7">
    <source>
        <dbReference type="PROSITE-ProRule" id="PRU10141"/>
    </source>
</evidence>
<dbReference type="FunFam" id="1.10.510.10:FF:000021">
    <property type="entry name" value="Serine/threonine protein kinase"/>
    <property type="match status" value="1"/>
</dbReference>
<dbReference type="InterPro" id="IPR008271">
    <property type="entry name" value="Ser/Thr_kinase_AS"/>
</dbReference>
<keyword evidence="5 10" id="KW-0418">Kinase</keyword>
<evidence type="ECO:0000313" key="11">
    <source>
        <dbReference type="Proteomes" id="UP000315995"/>
    </source>
</evidence>
<evidence type="ECO:0000256" key="3">
    <source>
        <dbReference type="ARBA" id="ARBA00022679"/>
    </source>
</evidence>
<dbReference type="PROSITE" id="PS00108">
    <property type="entry name" value="PROTEIN_KINASE_ST"/>
    <property type="match status" value="1"/>
</dbReference>
<dbReference type="Pfam" id="PF00069">
    <property type="entry name" value="Pkinase"/>
    <property type="match status" value="1"/>
</dbReference>
<accession>A0A4Y6PZW9</accession>
<dbReference type="Proteomes" id="UP000315995">
    <property type="component" value="Chromosome"/>
</dbReference>
<evidence type="ECO:0000313" key="10">
    <source>
        <dbReference type="EMBL" id="QDG53813.1"/>
    </source>
</evidence>
<keyword evidence="8" id="KW-1133">Transmembrane helix</keyword>
<keyword evidence="6 7" id="KW-0067">ATP-binding</keyword>
<accession>A0A5B8YBI2</accession>
<dbReference type="SUPFAM" id="SSF56112">
    <property type="entry name" value="Protein kinase-like (PK-like)"/>
    <property type="match status" value="1"/>
</dbReference>
<dbReference type="GO" id="GO:0004674">
    <property type="term" value="F:protein serine/threonine kinase activity"/>
    <property type="evidence" value="ECO:0007669"/>
    <property type="project" value="UniProtKB-KW"/>
</dbReference>
<organism evidence="10 11">
    <name type="scientific">Persicimonas caeni</name>
    <dbReference type="NCBI Taxonomy" id="2292766"/>
    <lineage>
        <taxon>Bacteria</taxon>
        <taxon>Deltaproteobacteria</taxon>
        <taxon>Bradymonadales</taxon>
        <taxon>Bradymonadaceae</taxon>
        <taxon>Persicimonas</taxon>
    </lineage>
</organism>
<dbReference type="CDD" id="cd14014">
    <property type="entry name" value="STKc_PknB_like"/>
    <property type="match status" value="1"/>
</dbReference>
<keyword evidence="8" id="KW-0472">Membrane</keyword>
<dbReference type="Gene3D" id="1.10.510.10">
    <property type="entry name" value="Transferase(Phosphotransferase) domain 1"/>
    <property type="match status" value="1"/>
</dbReference>
<dbReference type="InterPro" id="IPR000719">
    <property type="entry name" value="Prot_kinase_dom"/>
</dbReference>
<dbReference type="AlphaFoldDB" id="A0A4Y6PZW9"/>
<keyword evidence="2 10" id="KW-0723">Serine/threonine-protein kinase</keyword>
<keyword evidence="3" id="KW-0808">Transferase</keyword>
<keyword evidence="11" id="KW-1185">Reference proteome</keyword>
<dbReference type="InterPro" id="IPR017441">
    <property type="entry name" value="Protein_kinase_ATP_BS"/>
</dbReference>
<dbReference type="InterPro" id="IPR011990">
    <property type="entry name" value="TPR-like_helical_dom_sf"/>
</dbReference>